<feature type="transmembrane region" description="Helical" evidence="1">
    <location>
        <begin position="38"/>
        <end position="59"/>
    </location>
</feature>
<dbReference type="RefSeq" id="WP_069996260.1">
    <property type="nucleotide sequence ID" value="NZ_FMPG01000013.1"/>
</dbReference>
<proteinExistence type="predicted"/>
<dbReference type="Proteomes" id="UP000095768">
    <property type="component" value="Unassembled WGS sequence"/>
</dbReference>
<dbReference type="InterPro" id="IPR035628">
    <property type="entry name" value="TcpC_C"/>
</dbReference>
<evidence type="ECO:0000256" key="1">
    <source>
        <dbReference type="SAM" id="Phobius"/>
    </source>
</evidence>
<reference evidence="3 5" key="2">
    <citation type="submission" date="2016-09" db="EMBL/GenBank/DDBJ databases">
        <authorList>
            <consortium name="Pathogen Informatics"/>
        </authorList>
    </citation>
    <scope>NUCLEOTIDE SEQUENCE [LARGE SCALE GENOMIC DNA]</scope>
    <source>
        <strain evidence="3 5">82B</strain>
    </source>
</reference>
<dbReference type="Proteomes" id="UP000095412">
    <property type="component" value="Unassembled WGS sequence"/>
</dbReference>
<evidence type="ECO:0000313" key="4">
    <source>
        <dbReference type="Proteomes" id="UP000095412"/>
    </source>
</evidence>
<protein>
    <submittedName>
        <fullName evidence="3">Transposon-related protein</fullName>
    </submittedName>
</protein>
<evidence type="ECO:0000313" key="5">
    <source>
        <dbReference type="Proteomes" id="UP000095768"/>
    </source>
</evidence>
<sequence>MRFFNKHIISRFSKNGKNYDVPNEERKKIPKATNRRKTIVIIFYSVLVLLLFVLIASFVGASKAKNESKDALKVVKEIKTKYQDNAETVQYNPKLKLFTDKFIDDFINLSGDDKRVEDRENKLKAYYPTDYKQAEENMDNVERKLNSKEFYNITKKDKQTIIQYIVDYDLKVSEEKEVKVKKKKEKGKKQEYETKTEKKERVVNQKMLINLPIKSENNRYVIVEYPYFTSIPSSKLNHGTMIKDNLEDKKREDNPEVKKFIEDFFDKYTSSKSEDMAYLMDNPEGLEGKREVSKFNEIRLYPKDSGYIAKIDVRMKDKDAPLENTEHYTLEIVKKDKKYYVKKMTNTFGG</sequence>
<accession>A0A1D4Q0C5</accession>
<dbReference type="EMBL" id="FMPG01000013">
    <property type="protein sequence ID" value="SCT33476.1"/>
    <property type="molecule type" value="Genomic_DNA"/>
</dbReference>
<keyword evidence="1" id="KW-0472">Membrane</keyword>
<dbReference type="Gene3D" id="3.10.450.540">
    <property type="match status" value="1"/>
</dbReference>
<dbReference type="InterPro" id="IPR024735">
    <property type="entry name" value="TcpC"/>
</dbReference>
<evidence type="ECO:0000313" key="2">
    <source>
        <dbReference type="EMBL" id="SCT28661.1"/>
    </source>
</evidence>
<dbReference type="EMBL" id="FMPI01000017">
    <property type="protein sequence ID" value="SCT28661.1"/>
    <property type="molecule type" value="Genomic_DNA"/>
</dbReference>
<dbReference type="Pfam" id="PF12642">
    <property type="entry name" value="TpcC"/>
    <property type="match status" value="1"/>
</dbReference>
<dbReference type="CDD" id="cd16386">
    <property type="entry name" value="TcpC_N"/>
    <property type="match status" value="1"/>
</dbReference>
<gene>
    <name evidence="3" type="ORF">SAMEA2297795_02266</name>
    <name evidence="2" type="ORF">SAMEA2297796_02101</name>
</gene>
<dbReference type="CDD" id="cd16428">
    <property type="entry name" value="TcpC_C"/>
    <property type="match status" value="1"/>
</dbReference>
<dbReference type="OrthoDB" id="2795238at2"/>
<keyword evidence="1" id="KW-1133">Transmembrane helix</keyword>
<reference evidence="2 4" key="1">
    <citation type="submission" date="2016-09" db="EMBL/GenBank/DDBJ databases">
        <authorList>
            <consortium name="Pathogen Informatics"/>
            <person name="Sun Q."/>
            <person name="Inoue M."/>
        </authorList>
    </citation>
    <scope>NUCLEOTIDE SEQUENCE [LARGE SCALE GENOMIC DNA]</scope>
    <source>
        <strain evidence="2 4">82C</strain>
    </source>
</reference>
<dbReference type="AlphaFoldDB" id="A0A1D4Q0C5"/>
<keyword evidence="1" id="KW-0812">Transmembrane</keyword>
<keyword evidence="4" id="KW-1185">Reference proteome</keyword>
<evidence type="ECO:0000313" key="3">
    <source>
        <dbReference type="EMBL" id="SCT33476.1"/>
    </source>
</evidence>
<name>A0A1D4Q0C5_9STAP</name>
<organism evidence="3 5">
    <name type="scientific">Staphylococcus caeli</name>
    <dbReference type="NCBI Taxonomy" id="2201815"/>
    <lineage>
        <taxon>Bacteria</taxon>
        <taxon>Bacillati</taxon>
        <taxon>Bacillota</taxon>
        <taxon>Bacilli</taxon>
        <taxon>Bacillales</taxon>
        <taxon>Staphylococcaceae</taxon>
        <taxon>Staphylococcus</taxon>
    </lineage>
</organism>